<evidence type="ECO:0000313" key="1">
    <source>
        <dbReference type="EMBL" id="CRY54686.1"/>
    </source>
</evidence>
<name>A0A0H5MC92_YERIN</name>
<accession>A0A0H5MC92</accession>
<evidence type="ECO:0000313" key="2">
    <source>
        <dbReference type="Proteomes" id="UP000043316"/>
    </source>
</evidence>
<dbReference type="NCBIfam" id="TIGR02564">
    <property type="entry name" value="cas_Csy1"/>
    <property type="match status" value="1"/>
</dbReference>
<sequence>MEYTGLSAAIAGYIDERRRVKKEPVEKNCEKALKGEPEAARRMAISTEYQAQLQALDNQFTYITWLTAAAKQAKQISLVTHAPKFTHGDAKGSGVLDDRESTVAKGYLSTLVLSQPEIDTIGNSAAANSATLLLLTVDGISVADCIAQDDISPFTPFTDDPQLLREWLAGFKLALVDKDLSSHPLAKQIFFPVAEQKYHLLSPLFPSSLAHEIYTRIGKSRFGDQAKEIREAKKAGKYHAELQVSYPGTAIQIYGGSKPLNISSLNVARGGKMLLLSCAPPSWRGRLSPPSGKDILLSSEFNRRTWQQVNQLKSYLLSVAEKENTLEIRQRRGRYVVALVDTLLNYATEIQSLTELAGWSSHPDCKLIDAQKIWLDPHHPSAEFQQQRSKNHWPGEIAKQFASWLNKKLEHKRMTFALAESQAWQKVFSQRLWEFDLGRREDV</sequence>
<dbReference type="RefSeq" id="WP_072102476.1">
    <property type="nucleotide sequence ID" value="NZ_CWJI01000002.1"/>
</dbReference>
<dbReference type="AlphaFoldDB" id="A0A0H5MC92"/>
<organism evidence="1 2">
    <name type="scientific">Yersinia intermedia</name>
    <dbReference type="NCBI Taxonomy" id="631"/>
    <lineage>
        <taxon>Bacteria</taxon>
        <taxon>Pseudomonadati</taxon>
        <taxon>Pseudomonadota</taxon>
        <taxon>Gammaproteobacteria</taxon>
        <taxon>Enterobacterales</taxon>
        <taxon>Yersiniaceae</taxon>
        <taxon>Yersinia</taxon>
    </lineage>
</organism>
<proteinExistence type="predicted"/>
<dbReference type="InterPro" id="IPR013397">
    <property type="entry name" value="CRISPR-assoc_prot_Csy1"/>
</dbReference>
<reference evidence="2" key="1">
    <citation type="submission" date="2015-03" db="EMBL/GenBank/DDBJ databases">
        <authorList>
            <consortium name="Pathogen Informatics"/>
        </authorList>
    </citation>
    <scope>NUCLEOTIDE SEQUENCE [LARGE SCALE GENOMIC DNA]</scope>
    <source>
        <strain evidence="2">R148</strain>
    </source>
</reference>
<protein>
    <submittedName>
        <fullName evidence="1">CRISPR-associated protein, Csy1 family</fullName>
    </submittedName>
</protein>
<dbReference type="Proteomes" id="UP000043316">
    <property type="component" value="Unassembled WGS sequence"/>
</dbReference>
<gene>
    <name evidence="1" type="ORF">ERS008476_01639</name>
</gene>
<dbReference type="Pfam" id="PF09611">
    <property type="entry name" value="Cas_Csy1"/>
    <property type="match status" value="1"/>
</dbReference>
<dbReference type="EMBL" id="CWJI01000002">
    <property type="protein sequence ID" value="CRY54686.1"/>
    <property type="molecule type" value="Genomic_DNA"/>
</dbReference>